<keyword evidence="4" id="KW-1185">Reference proteome</keyword>
<proteinExistence type="predicted"/>
<dbReference type="AlphaFoldDB" id="A0A9W6I301"/>
<keyword evidence="1" id="KW-0175">Coiled coil</keyword>
<reference evidence="3" key="2">
    <citation type="submission" date="2023-01" db="EMBL/GenBank/DDBJ databases">
        <authorList>
            <person name="Sun Q."/>
            <person name="Evtushenko L."/>
        </authorList>
    </citation>
    <scope>NUCLEOTIDE SEQUENCE</scope>
    <source>
        <strain evidence="3">VKM Ac-2007</strain>
    </source>
</reference>
<feature type="compositionally biased region" description="Basic residues" evidence="2">
    <location>
        <begin position="1"/>
        <end position="11"/>
    </location>
</feature>
<feature type="compositionally biased region" description="Acidic residues" evidence="2">
    <location>
        <begin position="321"/>
        <end position="342"/>
    </location>
</feature>
<feature type="compositionally biased region" description="Polar residues" evidence="2">
    <location>
        <begin position="14"/>
        <end position="27"/>
    </location>
</feature>
<comment type="caution">
    <text evidence="3">The sequence shown here is derived from an EMBL/GenBank/DDBJ whole genome shotgun (WGS) entry which is preliminary data.</text>
</comment>
<evidence type="ECO:0000313" key="4">
    <source>
        <dbReference type="Proteomes" id="UP001143474"/>
    </source>
</evidence>
<feature type="region of interest" description="Disordered" evidence="2">
    <location>
        <begin position="1"/>
        <end position="27"/>
    </location>
</feature>
<evidence type="ECO:0000256" key="1">
    <source>
        <dbReference type="SAM" id="Coils"/>
    </source>
</evidence>
<sequence>MSTERPKRRRRGDTTSPSGWDSSDPGTTSWWRKPFTKAWWSAQWEGARRLLNLGDDFPSMPPRSELSRVVVKKSRQEFTFTTPAMGDAFPFTVRVRCDWHTDATADRKAMADRTREIEKSIKELSAEAQDMIERRVRPIGRRYPPYRAAEVEEAIGRELVNCMNDGDVKCAIRVWVDVCEPVRKDLQELWHERLLLDNYGDIREVYVEQIRTLRDRWQETLLESLRGVGDVETEKATWIAPYAMALAEDAEISGAATLEVMLQERVTETNQLFKNLSDLVIERRRLDEFDFIVQSDSALHALLRHLGVPVPKPLDVGTVTESDDDRPDDESDGDPTEDDYAL</sequence>
<evidence type="ECO:0000313" key="3">
    <source>
        <dbReference type="EMBL" id="GLK11101.1"/>
    </source>
</evidence>
<dbReference type="RefSeq" id="WP_271219497.1">
    <property type="nucleotide sequence ID" value="NZ_BAAAVD010000066.1"/>
</dbReference>
<evidence type="ECO:0000256" key="2">
    <source>
        <dbReference type="SAM" id="MobiDB-lite"/>
    </source>
</evidence>
<dbReference type="EMBL" id="BSEV01000010">
    <property type="protein sequence ID" value="GLK11101.1"/>
    <property type="molecule type" value="Genomic_DNA"/>
</dbReference>
<reference evidence="3" key="1">
    <citation type="journal article" date="2014" name="Int. J. Syst. Evol. Microbiol.">
        <title>Complete genome sequence of Corynebacterium casei LMG S-19264T (=DSM 44701T), isolated from a smear-ripened cheese.</title>
        <authorList>
            <consortium name="US DOE Joint Genome Institute (JGI-PGF)"/>
            <person name="Walter F."/>
            <person name="Albersmeier A."/>
            <person name="Kalinowski J."/>
            <person name="Ruckert C."/>
        </authorList>
    </citation>
    <scope>NUCLEOTIDE SEQUENCE</scope>
    <source>
        <strain evidence="3">VKM Ac-2007</strain>
    </source>
</reference>
<organism evidence="3 4">
    <name type="scientific">Streptosporangium carneum</name>
    <dbReference type="NCBI Taxonomy" id="47481"/>
    <lineage>
        <taxon>Bacteria</taxon>
        <taxon>Bacillati</taxon>
        <taxon>Actinomycetota</taxon>
        <taxon>Actinomycetes</taxon>
        <taxon>Streptosporangiales</taxon>
        <taxon>Streptosporangiaceae</taxon>
        <taxon>Streptosporangium</taxon>
    </lineage>
</organism>
<protein>
    <submittedName>
        <fullName evidence="3">Uncharacterized protein</fullName>
    </submittedName>
</protein>
<feature type="coiled-coil region" evidence="1">
    <location>
        <begin position="107"/>
        <end position="134"/>
    </location>
</feature>
<gene>
    <name evidence="3" type="ORF">GCM10017600_45070</name>
</gene>
<name>A0A9W6I301_9ACTN</name>
<accession>A0A9W6I301</accession>
<dbReference type="Proteomes" id="UP001143474">
    <property type="component" value="Unassembled WGS sequence"/>
</dbReference>
<feature type="region of interest" description="Disordered" evidence="2">
    <location>
        <begin position="313"/>
        <end position="342"/>
    </location>
</feature>